<dbReference type="RefSeq" id="WP_156739037.1">
    <property type="nucleotide sequence ID" value="NZ_CACRYJ010000006.1"/>
</dbReference>
<reference evidence="5 6" key="1">
    <citation type="submission" date="2019-11" db="EMBL/GenBank/DDBJ databases">
        <authorList>
            <person name="Criscuolo A."/>
        </authorList>
    </citation>
    <scope>NUCLEOTIDE SEQUENCE [LARGE SCALE GENOMIC DNA]</scope>
    <source>
        <strain evidence="5">CIP111667</strain>
    </source>
</reference>
<accession>A0A7M4DEE5</accession>
<dbReference type="GO" id="GO:0051287">
    <property type="term" value="F:NAD binding"/>
    <property type="evidence" value="ECO:0007669"/>
    <property type="project" value="InterPro"/>
</dbReference>
<comment type="caution">
    <text evidence="5">The sequence shown here is derived from an EMBL/GenBank/DDBJ whole genome shotgun (WGS) entry which is preliminary data.</text>
</comment>
<dbReference type="Pfam" id="PF02826">
    <property type="entry name" value="2-Hacid_dh_C"/>
    <property type="match status" value="1"/>
</dbReference>
<evidence type="ECO:0000256" key="2">
    <source>
        <dbReference type="ARBA" id="ARBA00023002"/>
    </source>
</evidence>
<protein>
    <submittedName>
        <fullName evidence="5">D-3-phosphoglycerate dehydrogenase</fullName>
        <ecNumber evidence="5">1.1.1.95</ecNumber>
    </submittedName>
</protein>
<keyword evidence="3" id="KW-0520">NAD</keyword>
<dbReference type="Gene3D" id="3.40.50.720">
    <property type="entry name" value="NAD(P)-binding Rossmann-like Domain"/>
    <property type="match status" value="2"/>
</dbReference>
<proteinExistence type="inferred from homology"/>
<evidence type="ECO:0000313" key="6">
    <source>
        <dbReference type="Proteomes" id="UP000419743"/>
    </source>
</evidence>
<evidence type="ECO:0000256" key="3">
    <source>
        <dbReference type="ARBA" id="ARBA00023027"/>
    </source>
</evidence>
<dbReference type="SUPFAM" id="SSF52283">
    <property type="entry name" value="Formate/glycerate dehydrogenase catalytic domain-like"/>
    <property type="match status" value="1"/>
</dbReference>
<gene>
    <name evidence="5" type="primary">serA_2</name>
    <name evidence="5" type="ORF">HALOF300_00485</name>
</gene>
<keyword evidence="6" id="KW-1185">Reference proteome</keyword>
<sequence length="328" mass="34321">MISLSAVMTPARAEDVCAPATREWLEATFAVRWGGEELGAVEVAELVTGADVVLTSWGTPHLDTALLTAADAPKVVAHAAGSVKRLIDADAMAAGTAVFSAGERIALSVGEYCLGAILTLLRRLPELDHAIRGGGWKQPQLRGSELTGRTVALVGASSTARALIRLLKPFAVDLCVYDPYLTAERAAELGVRQVSLLEVMEADIISIHVPSTPETEGLIGADLIGAMRPGTVLINSARAATLDGPAVTEAIREGRILAALDVFEVEPPTLSAELLTAPNVLLTPHIAGDTIQGHADLTAFVMTDVTAWLRDGTRGASFVDPERLAVSA</sequence>
<dbReference type="InterPro" id="IPR036291">
    <property type="entry name" value="NAD(P)-bd_dom_sf"/>
</dbReference>
<dbReference type="EC" id="1.1.1.95" evidence="5"/>
<dbReference type="AlphaFoldDB" id="A0A7M4DEE5"/>
<dbReference type="GO" id="GO:0004617">
    <property type="term" value="F:phosphoglycerate dehydrogenase activity"/>
    <property type="evidence" value="ECO:0007669"/>
    <property type="project" value="UniProtKB-EC"/>
</dbReference>
<dbReference type="CDD" id="cd12167">
    <property type="entry name" value="2-Hacid_dh_8"/>
    <property type="match status" value="1"/>
</dbReference>
<evidence type="ECO:0000313" key="5">
    <source>
        <dbReference type="EMBL" id="VZO35260.1"/>
    </source>
</evidence>
<feature type="domain" description="D-isomer specific 2-hydroxyacid dehydrogenase NAD-binding" evidence="4">
    <location>
        <begin position="115"/>
        <end position="287"/>
    </location>
</feature>
<evidence type="ECO:0000256" key="1">
    <source>
        <dbReference type="ARBA" id="ARBA00005854"/>
    </source>
</evidence>
<dbReference type="Proteomes" id="UP000419743">
    <property type="component" value="Unassembled WGS sequence"/>
</dbReference>
<dbReference type="PANTHER" id="PTHR42789:SF1">
    <property type="entry name" value="D-ISOMER SPECIFIC 2-HYDROXYACID DEHYDROGENASE FAMILY PROTEIN (AFU_ORTHOLOGUE AFUA_6G10090)"/>
    <property type="match status" value="1"/>
</dbReference>
<dbReference type="EMBL" id="CACRYJ010000006">
    <property type="protein sequence ID" value="VZO35260.1"/>
    <property type="molecule type" value="Genomic_DNA"/>
</dbReference>
<keyword evidence="2 5" id="KW-0560">Oxidoreductase</keyword>
<dbReference type="InterPro" id="IPR050857">
    <property type="entry name" value="D-2-hydroxyacid_DH"/>
</dbReference>
<evidence type="ECO:0000259" key="4">
    <source>
        <dbReference type="Pfam" id="PF02826"/>
    </source>
</evidence>
<dbReference type="PANTHER" id="PTHR42789">
    <property type="entry name" value="D-ISOMER SPECIFIC 2-HYDROXYACID DEHYDROGENASE FAMILY PROTEIN (AFU_ORTHOLOGUE AFUA_6G10090)"/>
    <property type="match status" value="1"/>
</dbReference>
<dbReference type="InterPro" id="IPR006140">
    <property type="entry name" value="D-isomer_DH_NAD-bd"/>
</dbReference>
<name>A0A7M4DEE5_9MICO</name>
<organism evidence="5 6">
    <name type="scientific">Occultella aeris</name>
    <dbReference type="NCBI Taxonomy" id="2761496"/>
    <lineage>
        <taxon>Bacteria</taxon>
        <taxon>Bacillati</taxon>
        <taxon>Actinomycetota</taxon>
        <taxon>Actinomycetes</taxon>
        <taxon>Micrococcales</taxon>
        <taxon>Ruaniaceae</taxon>
        <taxon>Occultella</taxon>
    </lineage>
</organism>
<comment type="similarity">
    <text evidence="1">Belongs to the D-isomer specific 2-hydroxyacid dehydrogenase family.</text>
</comment>
<dbReference type="SUPFAM" id="SSF51735">
    <property type="entry name" value="NAD(P)-binding Rossmann-fold domains"/>
    <property type="match status" value="1"/>
</dbReference>